<dbReference type="GO" id="GO:0006338">
    <property type="term" value="P:chromatin remodeling"/>
    <property type="evidence" value="ECO:0007669"/>
    <property type="project" value="UniProtKB-ARBA"/>
</dbReference>
<dbReference type="InterPro" id="IPR016197">
    <property type="entry name" value="Chromo-like_dom_sf"/>
</dbReference>
<dbReference type="InterPro" id="IPR040684">
    <property type="entry name" value="HMUDK_hel"/>
</dbReference>
<dbReference type="Pfam" id="PF18723">
    <property type="entry name" value="HMUDK_hel"/>
    <property type="match status" value="1"/>
</dbReference>
<name>A0A427Y5E4_9TREE</name>
<dbReference type="PROSITE" id="PS00598">
    <property type="entry name" value="CHROMO_1"/>
    <property type="match status" value="1"/>
</dbReference>
<dbReference type="GO" id="GO:0005634">
    <property type="term" value="C:nucleus"/>
    <property type="evidence" value="ECO:0007669"/>
    <property type="project" value="UniProtKB-SubCell"/>
</dbReference>
<dbReference type="Proteomes" id="UP000279236">
    <property type="component" value="Unassembled WGS sequence"/>
</dbReference>
<sequence length="687" mass="77131">MLPTPTPSEERHSTPSDEGNSSPSDTEPTLLHPQFLAPVPANVSNHWVYLFFRFCAERHAMYDRRVAGVERDKLTADETMQSLHIGNVYRELDPGGANILKNALNVGDQSREEVVFRMLLYAQFYNPDTWAALSSVAEGGLPSLAHYEADLPKFEAVLYRISMVEGVKIYYGGFQLVPPTIYFTDDRNRDKAMHHYAASLRLVLAMMKAGLPAMLEQCVFAVDASNVLQTLPTLGGFLSLNILCMLNQTPHFDWPYRRFASCGPGSRKCLQRMFGKEVINSVAMEEAGLQWLSDNQWRYWARLGIDPTYANDVPGIRPEEQHALFGDVPAPVYDAEVTETAHEPAWCVPEQHIGDWRLFDEAAARLDHLDDGEDVYEVEKVVGRRGGNGRGDTTGLFRVRWRGWAPEEDTWETAAVLKDGSEEVLDEWLDWEKRVWAAIEDVKQNKPFNNPTDPKAEDGEGIGEPSSKRRRSGRISLPKAEDAEATGEPSSKHRRTRGTARTSLPNVHAEDAEVKGESSSKLRRTRAPARSSLGKLKVEVVIPTRRPVPITVDTSDSEVEVFMPSNRRKTRASTVTSVVDSDDGDWSPTDHRARTNTGASEVGNSDGDWSPTRRRPRTSSGAKVERTPTRRSARTSLRATEPETDEEWSPTRRRPRTSTSAKKVERTPTRRSARASLRYNEPETDSE</sequence>
<feature type="compositionally biased region" description="Basic and acidic residues" evidence="3">
    <location>
        <begin position="508"/>
        <end position="520"/>
    </location>
</feature>
<evidence type="ECO:0000256" key="1">
    <source>
        <dbReference type="ARBA" id="ARBA00004123"/>
    </source>
</evidence>
<evidence type="ECO:0000259" key="4">
    <source>
        <dbReference type="PROSITE" id="PS50013"/>
    </source>
</evidence>
<evidence type="ECO:0000313" key="5">
    <source>
        <dbReference type="EMBL" id="RSH86300.1"/>
    </source>
</evidence>
<dbReference type="Pfam" id="PF00385">
    <property type="entry name" value="Chromo"/>
    <property type="match status" value="1"/>
</dbReference>
<proteinExistence type="predicted"/>
<evidence type="ECO:0000256" key="3">
    <source>
        <dbReference type="SAM" id="MobiDB-lite"/>
    </source>
</evidence>
<protein>
    <recommendedName>
        <fullName evidence="4">Chromo domain-containing protein</fullName>
    </recommendedName>
</protein>
<feature type="region of interest" description="Disordered" evidence="3">
    <location>
        <begin position="554"/>
        <end position="687"/>
    </location>
</feature>
<feature type="compositionally biased region" description="Polar residues" evidence="3">
    <location>
        <begin position="16"/>
        <end position="27"/>
    </location>
</feature>
<dbReference type="SUPFAM" id="SSF54160">
    <property type="entry name" value="Chromo domain-like"/>
    <property type="match status" value="1"/>
</dbReference>
<dbReference type="InterPro" id="IPR023780">
    <property type="entry name" value="Chromo_domain"/>
</dbReference>
<reference evidence="5 6" key="1">
    <citation type="submission" date="2018-11" db="EMBL/GenBank/DDBJ databases">
        <title>Genome sequence of Apiotrichum porosum DSM 27194.</title>
        <authorList>
            <person name="Aliyu H."/>
            <person name="Gorte O."/>
            <person name="Ochsenreither K."/>
        </authorList>
    </citation>
    <scope>NUCLEOTIDE SEQUENCE [LARGE SCALE GENOMIC DNA]</scope>
    <source>
        <strain evidence="5 6">DSM 27194</strain>
    </source>
</reference>
<dbReference type="InterPro" id="IPR023779">
    <property type="entry name" value="Chromodomain_CS"/>
</dbReference>
<keyword evidence="6" id="KW-1185">Reference proteome</keyword>
<dbReference type="RefSeq" id="XP_028479085.1">
    <property type="nucleotide sequence ID" value="XM_028620113.1"/>
</dbReference>
<evidence type="ECO:0000256" key="2">
    <source>
        <dbReference type="ARBA" id="ARBA00023242"/>
    </source>
</evidence>
<dbReference type="OrthoDB" id="433924at2759"/>
<feature type="region of interest" description="Disordered" evidence="3">
    <location>
        <begin position="1"/>
        <end position="31"/>
    </location>
</feature>
<feature type="domain" description="Chromo" evidence="4">
    <location>
        <begin position="376"/>
        <end position="428"/>
    </location>
</feature>
<dbReference type="PROSITE" id="PS50013">
    <property type="entry name" value="CHROMO_2"/>
    <property type="match status" value="1"/>
</dbReference>
<evidence type="ECO:0000313" key="6">
    <source>
        <dbReference type="Proteomes" id="UP000279236"/>
    </source>
</evidence>
<comment type="subcellular location">
    <subcellularLocation>
        <location evidence="1">Nucleus</location>
    </subcellularLocation>
</comment>
<comment type="caution">
    <text evidence="5">The sequence shown here is derived from an EMBL/GenBank/DDBJ whole genome shotgun (WGS) entry which is preliminary data.</text>
</comment>
<dbReference type="InterPro" id="IPR000953">
    <property type="entry name" value="Chromo/chromo_shadow_dom"/>
</dbReference>
<dbReference type="EMBL" id="RSCE01000002">
    <property type="protein sequence ID" value="RSH86300.1"/>
    <property type="molecule type" value="Genomic_DNA"/>
</dbReference>
<feature type="region of interest" description="Disordered" evidence="3">
    <location>
        <begin position="445"/>
        <end position="534"/>
    </location>
</feature>
<dbReference type="Gene3D" id="2.40.50.40">
    <property type="match status" value="1"/>
</dbReference>
<accession>A0A427Y5E4</accession>
<organism evidence="5 6">
    <name type="scientific">Apiotrichum porosum</name>
    <dbReference type="NCBI Taxonomy" id="105984"/>
    <lineage>
        <taxon>Eukaryota</taxon>
        <taxon>Fungi</taxon>
        <taxon>Dikarya</taxon>
        <taxon>Basidiomycota</taxon>
        <taxon>Agaricomycotina</taxon>
        <taxon>Tremellomycetes</taxon>
        <taxon>Trichosporonales</taxon>
        <taxon>Trichosporonaceae</taxon>
        <taxon>Apiotrichum</taxon>
    </lineage>
</organism>
<gene>
    <name evidence="5" type="ORF">EHS24_004541</name>
</gene>
<keyword evidence="2" id="KW-0539">Nucleus</keyword>
<dbReference type="GeneID" id="39589084"/>
<dbReference type="STRING" id="105984.A0A427Y5E4"/>
<dbReference type="SMART" id="SM00298">
    <property type="entry name" value="CHROMO"/>
    <property type="match status" value="1"/>
</dbReference>
<dbReference type="AlphaFoldDB" id="A0A427Y5E4"/>